<dbReference type="EMBL" id="HBUF01088949">
    <property type="protein sequence ID" value="CAG6635135.1"/>
    <property type="molecule type" value="Transcribed_RNA"/>
</dbReference>
<feature type="signal peptide" evidence="2">
    <location>
        <begin position="1"/>
        <end position="20"/>
    </location>
</feature>
<keyword evidence="2" id="KW-0732">Signal</keyword>
<dbReference type="EMBL" id="HBUF01664891">
    <property type="protein sequence ID" value="CAG6789424.1"/>
    <property type="molecule type" value="Transcribed_RNA"/>
</dbReference>
<dbReference type="EMBL" id="HBUF01664892">
    <property type="protein sequence ID" value="CAG6789425.1"/>
    <property type="molecule type" value="Transcribed_RNA"/>
</dbReference>
<organism evidence="3">
    <name type="scientific">Cacopsylla melanoneura</name>
    <dbReference type="NCBI Taxonomy" id="428564"/>
    <lineage>
        <taxon>Eukaryota</taxon>
        <taxon>Metazoa</taxon>
        <taxon>Ecdysozoa</taxon>
        <taxon>Arthropoda</taxon>
        <taxon>Hexapoda</taxon>
        <taxon>Insecta</taxon>
        <taxon>Pterygota</taxon>
        <taxon>Neoptera</taxon>
        <taxon>Paraneoptera</taxon>
        <taxon>Hemiptera</taxon>
        <taxon>Sternorrhyncha</taxon>
        <taxon>Psylloidea</taxon>
        <taxon>Psyllidae</taxon>
        <taxon>Psyllinae</taxon>
        <taxon>Cacopsylla</taxon>
    </lineage>
</organism>
<accession>A0A8D9BPY7</accession>
<dbReference type="EMBL" id="HBUF01664894">
    <property type="protein sequence ID" value="CAG6789427.1"/>
    <property type="molecule type" value="Transcribed_RNA"/>
</dbReference>
<evidence type="ECO:0000313" key="3">
    <source>
        <dbReference type="EMBL" id="CAG6789428.1"/>
    </source>
</evidence>
<evidence type="ECO:0000256" key="1">
    <source>
        <dbReference type="SAM" id="MobiDB-lite"/>
    </source>
</evidence>
<feature type="chain" id="PRO_5036262869" evidence="2">
    <location>
        <begin position="21"/>
        <end position="255"/>
    </location>
</feature>
<sequence>MACCFLVVLLLLSIVCFLEAEDNHVDDFLNSQLEHQGNSYEDEETYWPSQESKGDKFSRNYTHSQEAEERVRRKLTLKELELQDQRSKECNLIVGNVAEKVNEDLLQLVEIIGLKLGIPNPLSYVQRVNRMYSATMPRPIVIHLSSPYERNKWVTSYRKKRLWTEKWFLNEHLTRNNQELLQETKLWVRENKFLGPWTWNSRVYFRKNIDTGNIRVVNLVHLRHLERREKMSREMEQKKSRSTEHTILTTSTTPD</sequence>
<evidence type="ECO:0000256" key="2">
    <source>
        <dbReference type="SAM" id="SignalP"/>
    </source>
</evidence>
<dbReference type="EMBL" id="HBUF01664895">
    <property type="protein sequence ID" value="CAG6789428.1"/>
    <property type="molecule type" value="Transcribed_RNA"/>
</dbReference>
<name>A0A8D9BPY7_9HEMI</name>
<dbReference type="EMBL" id="HBUF01239462">
    <property type="protein sequence ID" value="CAG6676363.1"/>
    <property type="molecule type" value="Transcribed_RNA"/>
</dbReference>
<feature type="region of interest" description="Disordered" evidence="1">
    <location>
        <begin position="40"/>
        <end position="64"/>
    </location>
</feature>
<dbReference type="EMBL" id="HBUF01239463">
    <property type="protein sequence ID" value="CAG6676364.1"/>
    <property type="molecule type" value="Transcribed_RNA"/>
</dbReference>
<dbReference type="EMBL" id="HBUF01664893">
    <property type="protein sequence ID" value="CAG6789426.1"/>
    <property type="molecule type" value="Transcribed_RNA"/>
</dbReference>
<protein>
    <submittedName>
        <fullName evidence="3">Uncharacterized protein</fullName>
    </submittedName>
</protein>
<proteinExistence type="predicted"/>
<feature type="compositionally biased region" description="Low complexity" evidence="1">
    <location>
        <begin position="245"/>
        <end position="255"/>
    </location>
</feature>
<feature type="region of interest" description="Disordered" evidence="1">
    <location>
        <begin position="230"/>
        <end position="255"/>
    </location>
</feature>
<reference evidence="3" key="1">
    <citation type="submission" date="2021-05" db="EMBL/GenBank/DDBJ databases">
        <authorList>
            <person name="Alioto T."/>
            <person name="Alioto T."/>
            <person name="Gomez Garrido J."/>
        </authorList>
    </citation>
    <scope>NUCLEOTIDE SEQUENCE</scope>
</reference>
<dbReference type="AlphaFoldDB" id="A0A8D9BPY7"/>
<feature type="compositionally biased region" description="Basic and acidic residues" evidence="1">
    <location>
        <begin position="230"/>
        <end position="244"/>
    </location>
</feature>